<protein>
    <submittedName>
        <fullName evidence="9">Uncharacterized protein</fullName>
    </submittedName>
</protein>
<feature type="domain" description="Cyclin-like" evidence="7">
    <location>
        <begin position="222"/>
        <end position="306"/>
    </location>
</feature>
<gene>
    <name evidence="9" type="ORF">CVIRNUC_001431</name>
</gene>
<dbReference type="Gene3D" id="1.10.472.10">
    <property type="entry name" value="Cyclin-like"/>
    <property type="match status" value="2"/>
</dbReference>
<dbReference type="InterPro" id="IPR036915">
    <property type="entry name" value="Cyclin-like_sf"/>
</dbReference>
<dbReference type="InterPro" id="IPR006671">
    <property type="entry name" value="Cyclin_N"/>
</dbReference>
<feature type="domain" description="Cyclin C-terminal" evidence="8">
    <location>
        <begin position="315"/>
        <end position="437"/>
    </location>
</feature>
<dbReference type="EMBL" id="CAUYUE010000002">
    <property type="protein sequence ID" value="CAK0742941.1"/>
    <property type="molecule type" value="Genomic_DNA"/>
</dbReference>
<reference evidence="9 10" key="1">
    <citation type="submission" date="2023-10" db="EMBL/GenBank/DDBJ databases">
        <authorList>
            <person name="Maclean D."/>
            <person name="Macfadyen A."/>
        </authorList>
    </citation>
    <scope>NUCLEOTIDE SEQUENCE [LARGE SCALE GENOMIC DNA]</scope>
</reference>
<dbReference type="GO" id="GO:0044772">
    <property type="term" value="P:mitotic cell cycle phase transition"/>
    <property type="evidence" value="ECO:0007669"/>
    <property type="project" value="InterPro"/>
</dbReference>
<proteinExistence type="inferred from homology"/>
<sequence length="444" mass="48853">MAFARPLQVSDENARDKTVAAAGDKGMQQPLNQRRALGDIGNLVGPFNTRCNVGKENATSNAVLTEKAAQILSQPGVLTRGQAAKAGVVLDAQGGYNVPRQREALHPKDGSSAPAASAAVVAAEAPKERAAPARAPSGKSLTALLQSRSEAMAAASERELARAPSGVPDIDSKDHADPLKASIYVRDIFSFYKRIEGNFRPSPEYMSRQSDINDNMRAILIDWLVEVHYKFRLMPETLFLTTNLIDRFLEKKRVSRRNLQLVGVTAMLVASKYEEIWAPEVKDFVFISDEAYTREQILEMEKIMLNTLRFNLTVPTAFAFLHRFLKAGIDPKHTQMAQAQAYATYLVELAMLDYSMLCYTYSMVAAGAVVAANRLLGREDDCPAALQKHCGYARDELLPCARDLAQLHSKAAAAALRTVYKKYSHSNHSKVSLLQPPLSLLEEA</sequence>
<comment type="caution">
    <text evidence="9">The sequence shown here is derived from an EMBL/GenBank/DDBJ whole genome shotgun (WGS) entry which is preliminary data.</text>
</comment>
<accession>A0AAV1HU12</accession>
<dbReference type="InterPro" id="IPR046965">
    <property type="entry name" value="Cyclin_A/B-like"/>
</dbReference>
<evidence type="ECO:0000259" key="7">
    <source>
        <dbReference type="SMART" id="SM00385"/>
    </source>
</evidence>
<evidence type="ECO:0000256" key="1">
    <source>
        <dbReference type="ARBA" id="ARBA00006955"/>
    </source>
</evidence>
<evidence type="ECO:0000256" key="3">
    <source>
        <dbReference type="ARBA" id="ARBA00023127"/>
    </source>
</evidence>
<evidence type="ECO:0000256" key="4">
    <source>
        <dbReference type="ARBA" id="ARBA00023306"/>
    </source>
</evidence>
<dbReference type="FunFam" id="1.10.472.10:FF:000001">
    <property type="entry name" value="G2/mitotic-specific cyclin"/>
    <property type="match status" value="1"/>
</dbReference>
<keyword evidence="10" id="KW-1185">Reference proteome</keyword>
<dbReference type="PANTHER" id="PTHR10177">
    <property type="entry name" value="CYCLINS"/>
    <property type="match status" value="1"/>
</dbReference>
<name>A0AAV1HU12_9CHLO</name>
<comment type="similarity">
    <text evidence="1">Belongs to the cyclin family. Cyclin AB subfamily.</text>
</comment>
<dbReference type="SUPFAM" id="SSF47954">
    <property type="entry name" value="Cyclin-like"/>
    <property type="match status" value="2"/>
</dbReference>
<keyword evidence="2" id="KW-0132">Cell division</keyword>
<evidence type="ECO:0000256" key="5">
    <source>
        <dbReference type="RuleBase" id="RU000383"/>
    </source>
</evidence>
<dbReference type="Proteomes" id="UP001314263">
    <property type="component" value="Unassembled WGS sequence"/>
</dbReference>
<dbReference type="GO" id="GO:0016538">
    <property type="term" value="F:cyclin-dependent protein serine/threonine kinase regulator activity"/>
    <property type="evidence" value="ECO:0007669"/>
    <property type="project" value="InterPro"/>
</dbReference>
<dbReference type="Pfam" id="PF00134">
    <property type="entry name" value="Cyclin_N"/>
    <property type="match status" value="1"/>
</dbReference>
<dbReference type="CDD" id="cd20567">
    <property type="entry name" value="CYCLIN_AtCycB-like_rpt1"/>
    <property type="match status" value="1"/>
</dbReference>
<dbReference type="SMART" id="SM00385">
    <property type="entry name" value="CYCLIN"/>
    <property type="match status" value="2"/>
</dbReference>
<evidence type="ECO:0000256" key="6">
    <source>
        <dbReference type="SAM" id="MobiDB-lite"/>
    </source>
</evidence>
<feature type="domain" description="Cyclin-like" evidence="7">
    <location>
        <begin position="319"/>
        <end position="406"/>
    </location>
</feature>
<dbReference type="SMART" id="SM01332">
    <property type="entry name" value="Cyclin_C"/>
    <property type="match status" value="1"/>
</dbReference>
<dbReference type="InterPro" id="IPR013763">
    <property type="entry name" value="Cyclin-like_dom"/>
</dbReference>
<dbReference type="Pfam" id="PF02984">
    <property type="entry name" value="Cyclin_C"/>
    <property type="match status" value="1"/>
</dbReference>
<dbReference type="InterPro" id="IPR039361">
    <property type="entry name" value="Cyclin"/>
</dbReference>
<evidence type="ECO:0000256" key="2">
    <source>
        <dbReference type="ARBA" id="ARBA00022618"/>
    </source>
</evidence>
<dbReference type="AlphaFoldDB" id="A0AAV1HU12"/>
<keyword evidence="3 5" id="KW-0195">Cyclin</keyword>
<evidence type="ECO:0000313" key="9">
    <source>
        <dbReference type="EMBL" id="CAK0742941.1"/>
    </source>
</evidence>
<dbReference type="GO" id="GO:0051301">
    <property type="term" value="P:cell division"/>
    <property type="evidence" value="ECO:0007669"/>
    <property type="project" value="UniProtKB-KW"/>
</dbReference>
<dbReference type="InterPro" id="IPR004367">
    <property type="entry name" value="Cyclin_C-dom"/>
</dbReference>
<evidence type="ECO:0000259" key="8">
    <source>
        <dbReference type="SMART" id="SM01332"/>
    </source>
</evidence>
<evidence type="ECO:0000313" key="10">
    <source>
        <dbReference type="Proteomes" id="UP001314263"/>
    </source>
</evidence>
<dbReference type="PIRSF" id="PIRSF001771">
    <property type="entry name" value="Cyclin_A_B_D_E"/>
    <property type="match status" value="1"/>
</dbReference>
<keyword evidence="4" id="KW-0131">Cell cycle</keyword>
<feature type="region of interest" description="Disordered" evidence="6">
    <location>
        <begin position="1"/>
        <end position="29"/>
    </location>
</feature>
<organism evidence="9 10">
    <name type="scientific">Coccomyxa viridis</name>
    <dbReference type="NCBI Taxonomy" id="1274662"/>
    <lineage>
        <taxon>Eukaryota</taxon>
        <taxon>Viridiplantae</taxon>
        <taxon>Chlorophyta</taxon>
        <taxon>core chlorophytes</taxon>
        <taxon>Trebouxiophyceae</taxon>
        <taxon>Trebouxiophyceae incertae sedis</taxon>
        <taxon>Coccomyxaceae</taxon>
        <taxon>Coccomyxa</taxon>
    </lineage>
</organism>